<keyword evidence="3" id="KW-1185">Reference proteome</keyword>
<protein>
    <submittedName>
        <fullName evidence="2">Uncharacterized protein</fullName>
    </submittedName>
</protein>
<reference evidence="2" key="1">
    <citation type="submission" date="2021-03" db="EMBL/GenBank/DDBJ databases">
        <title>Draft genome sequence of rust myrtle Austropuccinia psidii MF-1, a brazilian biotype.</title>
        <authorList>
            <person name="Quecine M.C."/>
            <person name="Pachon D.M.R."/>
            <person name="Bonatelli M.L."/>
            <person name="Correr F.H."/>
            <person name="Franceschini L.M."/>
            <person name="Leite T.F."/>
            <person name="Margarido G.R.A."/>
            <person name="Almeida C.A."/>
            <person name="Ferrarezi J.A."/>
            <person name="Labate C.A."/>
        </authorList>
    </citation>
    <scope>NUCLEOTIDE SEQUENCE</scope>
    <source>
        <strain evidence="2">MF-1</strain>
    </source>
</reference>
<sequence>MINTNPVDELAQGLTQRLQIYNQIESHDPAELLRSIIQLNRSLKDHLGNLRTEKLSRVRELRRHIERNDFLHVPSSQASLSTPLSICFILSDHNQCILSTRMFSQFFSVQLPILKQKLVQLSLIFLDPSILIKVHPHQKTINVKNFQAIQNLMEEIQQNLKQAQTLLNFNCQVTAFPAANALQTANVLFSEGSQIFTIGRFEHTIWKIDDLISQFIKSLATLDNCFGITSNVLKSLKDEQETQLASWMTSTKQVVESNSMVIEVIEGIINWFNRPEFSFIENQCHLVVGTIDDALKELLDLTAQTNETNNQEESLDGSSQTNSNSSKPEELQGVNDSNEPAELIDHSSSLTKKIVSHVKLATPILKLSRLIINHFFPPINGDPNKKGDSLRSLLKELDQSPQSIQYCHYAQFCHTFTDLIKTLSSFTDDLVDCIGSQEPSNFGMVEGIEDEESEIYENNLEFIIQSLADCSNNIFTHCDNFFRYLNRNPHQDLVGLINQETKWVEVWLQQFQFATETFLTSI</sequence>
<gene>
    <name evidence="2" type="ORF">O181_003280</name>
</gene>
<dbReference type="Proteomes" id="UP000765509">
    <property type="component" value="Unassembled WGS sequence"/>
</dbReference>
<comment type="caution">
    <text evidence="2">The sequence shown here is derived from an EMBL/GenBank/DDBJ whole genome shotgun (WGS) entry which is preliminary data.</text>
</comment>
<dbReference type="EMBL" id="AVOT02000586">
    <property type="protein sequence ID" value="MBW0463565.1"/>
    <property type="molecule type" value="Genomic_DNA"/>
</dbReference>
<evidence type="ECO:0000313" key="3">
    <source>
        <dbReference type="Proteomes" id="UP000765509"/>
    </source>
</evidence>
<evidence type="ECO:0000313" key="2">
    <source>
        <dbReference type="EMBL" id="MBW0463565.1"/>
    </source>
</evidence>
<dbReference type="PANTHER" id="PTHR33069">
    <property type="entry name" value="CHROMOSOME 7, WHOLE GENOME SHOTGUN SEQUENCE-RELATED"/>
    <property type="match status" value="1"/>
</dbReference>
<dbReference type="AlphaFoldDB" id="A0A9Q3BE46"/>
<organism evidence="2 3">
    <name type="scientific">Austropuccinia psidii MF-1</name>
    <dbReference type="NCBI Taxonomy" id="1389203"/>
    <lineage>
        <taxon>Eukaryota</taxon>
        <taxon>Fungi</taxon>
        <taxon>Dikarya</taxon>
        <taxon>Basidiomycota</taxon>
        <taxon>Pucciniomycotina</taxon>
        <taxon>Pucciniomycetes</taxon>
        <taxon>Pucciniales</taxon>
        <taxon>Sphaerophragmiaceae</taxon>
        <taxon>Austropuccinia</taxon>
    </lineage>
</organism>
<evidence type="ECO:0000256" key="1">
    <source>
        <dbReference type="SAM" id="MobiDB-lite"/>
    </source>
</evidence>
<accession>A0A9Q3BE46</accession>
<dbReference type="OrthoDB" id="2500854at2759"/>
<feature type="region of interest" description="Disordered" evidence="1">
    <location>
        <begin position="306"/>
        <end position="341"/>
    </location>
</feature>
<name>A0A9Q3BE46_9BASI</name>
<proteinExistence type="predicted"/>
<dbReference type="PANTHER" id="PTHR33069:SF3">
    <property type="entry name" value="DYNEIN HEAVY CHAIN TAIL DOMAIN-CONTAINING PROTEIN"/>
    <property type="match status" value="1"/>
</dbReference>
<feature type="compositionally biased region" description="Polar residues" evidence="1">
    <location>
        <begin position="306"/>
        <end position="326"/>
    </location>
</feature>